<dbReference type="Proteomes" id="UP001501822">
    <property type="component" value="Unassembled WGS sequence"/>
</dbReference>
<name>A0ABP3H226_9ACTN</name>
<organism evidence="3 4">
    <name type="scientific">Actinoallomurus spadix</name>
    <dbReference type="NCBI Taxonomy" id="79912"/>
    <lineage>
        <taxon>Bacteria</taxon>
        <taxon>Bacillati</taxon>
        <taxon>Actinomycetota</taxon>
        <taxon>Actinomycetes</taxon>
        <taxon>Streptosporangiales</taxon>
        <taxon>Thermomonosporaceae</taxon>
        <taxon>Actinoallomurus</taxon>
    </lineage>
</organism>
<evidence type="ECO:0000256" key="2">
    <source>
        <dbReference type="SAM" id="SignalP"/>
    </source>
</evidence>
<feature type="chain" id="PRO_5047084154" description="Peptidase" evidence="2">
    <location>
        <begin position="28"/>
        <end position="346"/>
    </location>
</feature>
<keyword evidence="1" id="KW-0812">Transmembrane</keyword>
<sequence>MPDTPALWRARAAALLTAYAWTGPAPAQVHATAVPEPDVPNSIAIGVADVPASRLDDPRARLYVDDHVNPGTTFTRHLHLYNTSDRPQHLRLYAGAARITRHRFTFPPPDAPGNELSSWIHLDHTTRTIPAHADALVTARFAVPDWAQPGERYAVIWAQVSSAEAGPHGNVTLVNQVGTRVYLHVGPGAEPPSDFRIGPLRAQPTPDGRHLLTATVTNTGQRAIDPEGRLWLTGGPSRLAAGPFTIPRGTTIAPGEQAPVTVPIGPDVPQGAWNYRLTLHSGRVARTATGTLTLAAKPTVAGGLAAFTRPSTMTLTLTLAGFLSAVLGGIVLIVRRLSIRRRPGAT</sequence>
<protein>
    <recommendedName>
        <fullName evidence="5">Peptidase</fullName>
    </recommendedName>
</protein>
<evidence type="ECO:0008006" key="5">
    <source>
        <dbReference type="Google" id="ProtNLM"/>
    </source>
</evidence>
<evidence type="ECO:0000256" key="1">
    <source>
        <dbReference type="SAM" id="Phobius"/>
    </source>
</evidence>
<proteinExistence type="predicted"/>
<keyword evidence="2" id="KW-0732">Signal</keyword>
<keyword evidence="4" id="KW-1185">Reference proteome</keyword>
<accession>A0ABP3H226</accession>
<reference evidence="4" key="1">
    <citation type="journal article" date="2019" name="Int. J. Syst. Evol. Microbiol.">
        <title>The Global Catalogue of Microorganisms (GCM) 10K type strain sequencing project: providing services to taxonomists for standard genome sequencing and annotation.</title>
        <authorList>
            <consortium name="The Broad Institute Genomics Platform"/>
            <consortium name="The Broad Institute Genome Sequencing Center for Infectious Disease"/>
            <person name="Wu L."/>
            <person name="Ma J."/>
        </authorList>
    </citation>
    <scope>NUCLEOTIDE SEQUENCE [LARGE SCALE GENOMIC DNA]</scope>
    <source>
        <strain evidence="4">JCM 3146</strain>
    </source>
</reference>
<gene>
    <name evidence="3" type="ORF">GCM10010151_53990</name>
</gene>
<dbReference type="EMBL" id="BAAABM010000049">
    <property type="protein sequence ID" value="GAA0357563.1"/>
    <property type="molecule type" value="Genomic_DNA"/>
</dbReference>
<comment type="caution">
    <text evidence="3">The sequence shown here is derived from an EMBL/GenBank/DDBJ whole genome shotgun (WGS) entry which is preliminary data.</text>
</comment>
<evidence type="ECO:0000313" key="4">
    <source>
        <dbReference type="Proteomes" id="UP001501822"/>
    </source>
</evidence>
<dbReference type="RefSeq" id="WP_252810224.1">
    <property type="nucleotide sequence ID" value="NZ_BAAABM010000049.1"/>
</dbReference>
<keyword evidence="1" id="KW-0472">Membrane</keyword>
<feature type="transmembrane region" description="Helical" evidence="1">
    <location>
        <begin position="313"/>
        <end position="334"/>
    </location>
</feature>
<evidence type="ECO:0000313" key="3">
    <source>
        <dbReference type="EMBL" id="GAA0357563.1"/>
    </source>
</evidence>
<feature type="signal peptide" evidence="2">
    <location>
        <begin position="1"/>
        <end position="27"/>
    </location>
</feature>
<keyword evidence="1" id="KW-1133">Transmembrane helix</keyword>